<keyword evidence="13" id="KW-1185">Reference proteome</keyword>
<evidence type="ECO:0000256" key="4">
    <source>
        <dbReference type="ARBA" id="ARBA00022692"/>
    </source>
</evidence>
<reference evidence="12 13" key="1">
    <citation type="journal article" date="2018" name="Genome Biol. Evol.">
        <title>Multiple Roots of Fruiting Body Formation in Amoebozoa.</title>
        <authorList>
            <person name="Hillmann F."/>
            <person name="Forbes G."/>
            <person name="Novohradska S."/>
            <person name="Ferling I."/>
            <person name="Riege K."/>
            <person name="Groth M."/>
            <person name="Westermann M."/>
            <person name="Marz M."/>
            <person name="Spaller T."/>
            <person name="Winckler T."/>
            <person name="Schaap P."/>
            <person name="Glockner G."/>
        </authorList>
    </citation>
    <scope>NUCLEOTIDE SEQUENCE [LARGE SCALE GENOMIC DNA]</scope>
    <source>
        <strain evidence="12 13">Jena</strain>
    </source>
</reference>
<sequence length="306" mass="33413">MNRQDPLLHALAGIGGGTVAFGLTYPLINISTRLQGTNLEIIRQVLNEEGWRGLFSGLSSGLAGIVSTSGVYYYCYEFLRVYFEGGKKAQLSNTKVLLMGAISGVITAVVTNPIWVINARKTTVNAKADEGHQLGIIDTAKLMIREEGVGSLWNGVIPAVILAINPTMQYFIFEKLKSVATRRGKSLTMIQAFWMGAIAKVIATVVTYPYIVVKSRLQAAGKGEDKQSTSEALSQLLKTEGIRGFYKGIESKILQSVLNASFQFMFKEKFVTIILITSRLIQMLFTRSTITKVEAAATIAKTVVSN</sequence>
<accession>A0A2P6MXJ9</accession>
<dbReference type="STRING" id="1890364.A0A2P6MXJ9"/>
<dbReference type="GO" id="GO:0044610">
    <property type="term" value="F:FMN transmembrane transporter activity"/>
    <property type="evidence" value="ECO:0007669"/>
    <property type="project" value="TreeGrafter"/>
</dbReference>
<dbReference type="PANTHER" id="PTHR45939">
    <property type="entry name" value="PEROXISOMAL MEMBRANE PROTEIN PMP34-RELATED"/>
    <property type="match status" value="1"/>
</dbReference>
<evidence type="ECO:0000256" key="6">
    <source>
        <dbReference type="ARBA" id="ARBA00022989"/>
    </source>
</evidence>
<evidence type="ECO:0000256" key="3">
    <source>
        <dbReference type="ARBA" id="ARBA00022448"/>
    </source>
</evidence>
<proteinExistence type="inferred from homology"/>
<evidence type="ECO:0000256" key="7">
    <source>
        <dbReference type="ARBA" id="ARBA00023136"/>
    </source>
</evidence>
<organism evidence="12 13">
    <name type="scientific">Planoprotostelium fungivorum</name>
    <dbReference type="NCBI Taxonomy" id="1890364"/>
    <lineage>
        <taxon>Eukaryota</taxon>
        <taxon>Amoebozoa</taxon>
        <taxon>Evosea</taxon>
        <taxon>Variosea</taxon>
        <taxon>Cavosteliida</taxon>
        <taxon>Cavosteliaceae</taxon>
        <taxon>Planoprotostelium</taxon>
    </lineage>
</organism>
<dbReference type="InterPro" id="IPR023395">
    <property type="entry name" value="MCP_dom_sf"/>
</dbReference>
<evidence type="ECO:0000256" key="8">
    <source>
        <dbReference type="ARBA" id="ARBA00023140"/>
    </source>
</evidence>
<dbReference type="InterPro" id="IPR052217">
    <property type="entry name" value="Mito/Peroxisomal_Carrier"/>
</dbReference>
<keyword evidence="3 10" id="KW-0813">Transport</keyword>
<keyword evidence="6 11" id="KW-1133">Transmembrane helix</keyword>
<keyword evidence="4 9" id="KW-0812">Transmembrane</keyword>
<evidence type="ECO:0000256" key="2">
    <source>
        <dbReference type="ARBA" id="ARBA00006375"/>
    </source>
</evidence>
<dbReference type="InterPro" id="IPR018108">
    <property type="entry name" value="MCP_transmembrane"/>
</dbReference>
<dbReference type="SUPFAM" id="SSF103506">
    <property type="entry name" value="Mitochondrial carrier"/>
    <property type="match status" value="1"/>
</dbReference>
<comment type="subcellular location">
    <subcellularLocation>
        <location evidence="1">Peroxisome membrane</location>
        <topology evidence="1">Multi-pass membrane protein</topology>
    </subcellularLocation>
</comment>
<feature type="transmembrane region" description="Helical" evidence="11">
    <location>
        <begin position="152"/>
        <end position="172"/>
    </location>
</feature>
<dbReference type="EMBL" id="MDYQ01000326">
    <property type="protein sequence ID" value="PRP76437.1"/>
    <property type="molecule type" value="Genomic_DNA"/>
</dbReference>
<dbReference type="GO" id="GO:0080122">
    <property type="term" value="F:AMP transmembrane transporter activity"/>
    <property type="evidence" value="ECO:0007669"/>
    <property type="project" value="TreeGrafter"/>
</dbReference>
<evidence type="ECO:0000256" key="11">
    <source>
        <dbReference type="SAM" id="Phobius"/>
    </source>
</evidence>
<dbReference type="GO" id="GO:0015217">
    <property type="term" value="F:ADP transmembrane transporter activity"/>
    <property type="evidence" value="ECO:0007669"/>
    <property type="project" value="TreeGrafter"/>
</dbReference>
<feature type="transmembrane region" description="Helical" evidence="11">
    <location>
        <begin position="96"/>
        <end position="117"/>
    </location>
</feature>
<keyword evidence="5" id="KW-0677">Repeat</keyword>
<evidence type="ECO:0000256" key="5">
    <source>
        <dbReference type="ARBA" id="ARBA00022737"/>
    </source>
</evidence>
<comment type="caution">
    <text evidence="12">The sequence shown here is derived from an EMBL/GenBank/DDBJ whole genome shotgun (WGS) entry which is preliminary data.</text>
</comment>
<dbReference type="AlphaFoldDB" id="A0A2P6MXJ9"/>
<name>A0A2P6MXJ9_9EUKA</name>
<evidence type="ECO:0000313" key="13">
    <source>
        <dbReference type="Proteomes" id="UP000241769"/>
    </source>
</evidence>
<dbReference type="Gene3D" id="1.50.40.10">
    <property type="entry name" value="Mitochondrial carrier domain"/>
    <property type="match status" value="1"/>
</dbReference>
<dbReference type="OrthoDB" id="2019556at2759"/>
<dbReference type="PROSITE" id="PS50920">
    <property type="entry name" value="SOLCAR"/>
    <property type="match status" value="3"/>
</dbReference>
<dbReference type="Proteomes" id="UP000241769">
    <property type="component" value="Unassembled WGS sequence"/>
</dbReference>
<gene>
    <name evidence="12" type="ORF">PROFUN_12049</name>
</gene>
<dbReference type="GO" id="GO:0015228">
    <property type="term" value="F:coenzyme A transmembrane transporter activity"/>
    <property type="evidence" value="ECO:0007669"/>
    <property type="project" value="TreeGrafter"/>
</dbReference>
<keyword evidence="7 9" id="KW-0472">Membrane</keyword>
<feature type="repeat" description="Solcar" evidence="9">
    <location>
        <begin position="91"/>
        <end position="179"/>
    </location>
</feature>
<dbReference type="GO" id="GO:0015230">
    <property type="term" value="F:FAD transmembrane transporter activity"/>
    <property type="evidence" value="ECO:0007669"/>
    <property type="project" value="TreeGrafter"/>
</dbReference>
<dbReference type="InParanoid" id="A0A2P6MXJ9"/>
<dbReference type="FunCoup" id="A0A2P6MXJ9">
    <property type="interactions" value="440"/>
</dbReference>
<keyword evidence="8" id="KW-0576">Peroxisome</keyword>
<dbReference type="GO" id="GO:0005778">
    <property type="term" value="C:peroxisomal membrane"/>
    <property type="evidence" value="ECO:0007669"/>
    <property type="project" value="UniProtKB-SubCell"/>
</dbReference>
<evidence type="ECO:0000313" key="12">
    <source>
        <dbReference type="EMBL" id="PRP76437.1"/>
    </source>
</evidence>
<feature type="repeat" description="Solcar" evidence="9">
    <location>
        <begin position="4"/>
        <end position="82"/>
    </location>
</feature>
<evidence type="ECO:0000256" key="9">
    <source>
        <dbReference type="PROSITE-ProRule" id="PRU00282"/>
    </source>
</evidence>
<comment type="similarity">
    <text evidence="2 10">Belongs to the mitochondrial carrier (TC 2.A.29) family.</text>
</comment>
<protein>
    <submittedName>
        <fullName evidence="12">Peroxisomal membrane protein PMP47B</fullName>
    </submittedName>
</protein>
<dbReference type="GO" id="GO:0051724">
    <property type="term" value="F:NAD transmembrane transporter activity"/>
    <property type="evidence" value="ECO:0007669"/>
    <property type="project" value="TreeGrafter"/>
</dbReference>
<dbReference type="Pfam" id="PF00153">
    <property type="entry name" value="Mito_carr"/>
    <property type="match status" value="3"/>
</dbReference>
<feature type="transmembrane region" description="Helical" evidence="11">
    <location>
        <begin position="7"/>
        <end position="28"/>
    </location>
</feature>
<dbReference type="GO" id="GO:0005347">
    <property type="term" value="F:ATP transmembrane transporter activity"/>
    <property type="evidence" value="ECO:0007669"/>
    <property type="project" value="TreeGrafter"/>
</dbReference>
<feature type="transmembrane region" description="Helical" evidence="11">
    <location>
        <begin position="54"/>
        <end position="75"/>
    </location>
</feature>
<feature type="transmembrane region" description="Helical" evidence="11">
    <location>
        <begin position="192"/>
        <end position="211"/>
    </location>
</feature>
<evidence type="ECO:0000256" key="10">
    <source>
        <dbReference type="RuleBase" id="RU000488"/>
    </source>
</evidence>
<dbReference type="PANTHER" id="PTHR45939:SF5">
    <property type="entry name" value="PEROXISOMAL MEMBRANE PROTEIN PMP34"/>
    <property type="match status" value="1"/>
</dbReference>
<feature type="repeat" description="Solcar" evidence="9">
    <location>
        <begin position="187"/>
        <end position="273"/>
    </location>
</feature>
<evidence type="ECO:0000256" key="1">
    <source>
        <dbReference type="ARBA" id="ARBA00004585"/>
    </source>
</evidence>